<keyword evidence="3" id="KW-0809">Transit peptide</keyword>
<evidence type="ECO:0000256" key="1">
    <source>
        <dbReference type="ARBA" id="ARBA00004173"/>
    </source>
</evidence>
<dbReference type="OMA" id="TYCSTRK"/>
<dbReference type="InterPro" id="IPR021137">
    <property type="entry name" value="Ribosomal_bL35-like"/>
</dbReference>
<dbReference type="GO" id="GO:0003735">
    <property type="term" value="F:structural constituent of ribosome"/>
    <property type="evidence" value="ECO:0007669"/>
    <property type="project" value="InterPro"/>
</dbReference>
<evidence type="ECO:0000256" key="6">
    <source>
        <dbReference type="ARBA" id="ARBA00023274"/>
    </source>
</evidence>
<gene>
    <name evidence="9" type="primary">MRPL35</name>
</gene>
<protein>
    <recommendedName>
        <fullName evidence="7">Large ribosomal subunit protein bL35m</fullName>
    </recommendedName>
    <alternativeName>
        <fullName evidence="8">39S ribosomal protein L35, mitochondrial</fullName>
    </alternativeName>
</protein>
<evidence type="ECO:0000313" key="9">
    <source>
        <dbReference type="Ensembl" id="ENSSSUP00005026611.1"/>
    </source>
</evidence>
<dbReference type="AlphaFoldDB" id="A0A673UZ50"/>
<name>A0A673UZ50_SURSU</name>
<dbReference type="GO" id="GO:0005840">
    <property type="term" value="C:ribosome"/>
    <property type="evidence" value="ECO:0007669"/>
    <property type="project" value="UniProtKB-KW"/>
</dbReference>
<dbReference type="PANTHER" id="PTHR15909:SF0">
    <property type="entry name" value="LARGE RIBOSOMAL SUBUNIT PROTEIN BL35M"/>
    <property type="match status" value="1"/>
</dbReference>
<keyword evidence="5" id="KW-0496">Mitochondrion</keyword>
<keyword evidence="4" id="KW-0689">Ribosomal protein</keyword>
<evidence type="ECO:0000256" key="4">
    <source>
        <dbReference type="ARBA" id="ARBA00022980"/>
    </source>
</evidence>
<reference evidence="9 10" key="1">
    <citation type="submission" date="2019-05" db="EMBL/GenBank/DDBJ databases">
        <title>A Chromosome-scale Meerkat (S. suricatta) Genome Assembly.</title>
        <authorList>
            <person name="Dudchenko O."/>
            <person name="Lieberman Aiden E."/>
            <person name="Tung J."/>
            <person name="Barreiro L.B."/>
            <person name="Clutton-Brock T.H."/>
        </authorList>
    </citation>
    <scope>NUCLEOTIDE SEQUENCE [LARGE SCALE GENOMIC DNA]</scope>
</reference>
<dbReference type="GO" id="GO:0006412">
    <property type="term" value="P:translation"/>
    <property type="evidence" value="ECO:0007669"/>
    <property type="project" value="InterPro"/>
</dbReference>
<dbReference type="GO" id="GO:0005739">
    <property type="term" value="C:mitochondrion"/>
    <property type="evidence" value="ECO:0007669"/>
    <property type="project" value="UniProtKB-SubCell"/>
</dbReference>
<sequence>MAAPAFARAVRAASGVLRPLNILASSAYQNGVKNACLSSAVSTRHFSFLQMPVVSSAPSLAPSVRNLTCGHAAAVLNRAAPLLPTVLTIPVRTVTYFSSRKGKRKTVKAVIYRFLRLHSGLWLRRKAGYKKKLWKKTTARKRRLRELVFCNKTQTCSPPGSSQFCCRWTWLNK</sequence>
<dbReference type="Gene3D" id="4.10.410.60">
    <property type="match status" value="1"/>
</dbReference>
<reference evidence="9" key="3">
    <citation type="submission" date="2025-09" db="UniProtKB">
        <authorList>
            <consortium name="Ensembl"/>
        </authorList>
    </citation>
    <scope>IDENTIFICATION</scope>
</reference>
<dbReference type="Pfam" id="PF01632">
    <property type="entry name" value="Ribosomal_L35p"/>
    <property type="match status" value="1"/>
</dbReference>
<proteinExistence type="inferred from homology"/>
<dbReference type="InterPro" id="IPR037229">
    <property type="entry name" value="Ribosomal_bL35_sf"/>
</dbReference>
<accession>A0A673UZ50</accession>
<dbReference type="PANTHER" id="PTHR15909">
    <property type="entry name" value="39S RIBOSOMAL PROTEIN L35, MITOCHONDRIAL"/>
    <property type="match status" value="1"/>
</dbReference>
<evidence type="ECO:0000256" key="7">
    <source>
        <dbReference type="ARBA" id="ARBA00035273"/>
    </source>
</evidence>
<dbReference type="GO" id="GO:1990904">
    <property type="term" value="C:ribonucleoprotein complex"/>
    <property type="evidence" value="ECO:0007669"/>
    <property type="project" value="UniProtKB-KW"/>
</dbReference>
<comment type="subcellular location">
    <subcellularLocation>
        <location evidence="1">Mitochondrion</location>
    </subcellularLocation>
</comment>
<keyword evidence="6" id="KW-0687">Ribonucleoprotein</keyword>
<dbReference type="SUPFAM" id="SSF143034">
    <property type="entry name" value="L35p-like"/>
    <property type="match status" value="1"/>
</dbReference>
<evidence type="ECO:0000256" key="5">
    <source>
        <dbReference type="ARBA" id="ARBA00023128"/>
    </source>
</evidence>
<dbReference type="Proteomes" id="UP000472268">
    <property type="component" value="Chromosome 4"/>
</dbReference>
<dbReference type="Ensembl" id="ENSSSUT00005030425.1">
    <property type="protein sequence ID" value="ENSSSUP00005026611.1"/>
    <property type="gene ID" value="ENSSSUG00005017181.1"/>
</dbReference>
<comment type="similarity">
    <text evidence="2">Belongs to the bacterial ribosomal protein bL35 family.</text>
</comment>
<evidence type="ECO:0000313" key="10">
    <source>
        <dbReference type="Proteomes" id="UP000472268"/>
    </source>
</evidence>
<keyword evidence="10" id="KW-1185">Reference proteome</keyword>
<evidence type="ECO:0000256" key="8">
    <source>
        <dbReference type="ARBA" id="ARBA00035418"/>
    </source>
</evidence>
<evidence type="ECO:0000256" key="2">
    <source>
        <dbReference type="ARBA" id="ARBA00006598"/>
    </source>
</evidence>
<evidence type="ECO:0000256" key="3">
    <source>
        <dbReference type="ARBA" id="ARBA00022946"/>
    </source>
</evidence>
<dbReference type="InterPro" id="IPR019338">
    <property type="entry name" value="Ribosomal_bL35m"/>
</dbReference>
<organism evidence="9 10">
    <name type="scientific">Suricata suricatta</name>
    <name type="common">Meerkat</name>
    <dbReference type="NCBI Taxonomy" id="37032"/>
    <lineage>
        <taxon>Eukaryota</taxon>
        <taxon>Metazoa</taxon>
        <taxon>Chordata</taxon>
        <taxon>Craniata</taxon>
        <taxon>Vertebrata</taxon>
        <taxon>Euteleostomi</taxon>
        <taxon>Mammalia</taxon>
        <taxon>Eutheria</taxon>
        <taxon>Laurasiatheria</taxon>
        <taxon>Carnivora</taxon>
        <taxon>Feliformia</taxon>
        <taxon>Herpestidae</taxon>
        <taxon>Suricata</taxon>
    </lineage>
</organism>
<reference evidence="9" key="2">
    <citation type="submission" date="2025-08" db="UniProtKB">
        <authorList>
            <consortium name="Ensembl"/>
        </authorList>
    </citation>
    <scope>IDENTIFICATION</scope>
</reference>